<sequence length="159" mass="17944">MVPATHYWSGKPKTKSHLSGVGFMIKNSIASKLENLLIGHSNHIMSLRLPLHNKQHVVHFSLYAPTLQADPVEKDKFYTVLRHLTQNVPADDKIIILDDFNARVGKNFKAWKGVLGKHGVGNCNDSRGLLLEFCAEHQLTITNTILQQKDSLKTTWMHP</sequence>
<dbReference type="Gene3D" id="3.60.10.10">
    <property type="entry name" value="Endonuclease/exonuclease/phosphatase"/>
    <property type="match status" value="1"/>
</dbReference>
<evidence type="ECO:0000313" key="2">
    <source>
        <dbReference type="Proteomes" id="UP001145742"/>
    </source>
</evidence>
<dbReference type="PANTHER" id="PTHR23227:SF84">
    <property type="entry name" value="ENDONUCLEASE_EXONUCLEASE_PHOSPHATASE DOMAIN-CONTAINING PROTEIN"/>
    <property type="match status" value="1"/>
</dbReference>
<dbReference type="Proteomes" id="UP001145742">
    <property type="component" value="Unassembled WGS sequence"/>
</dbReference>
<dbReference type="InterPro" id="IPR027124">
    <property type="entry name" value="Swc5/CFDP1/2"/>
</dbReference>
<organism evidence="1 2">
    <name type="scientific">Willisornis vidua</name>
    <name type="common">Xingu scale-backed antbird</name>
    <dbReference type="NCBI Taxonomy" id="1566151"/>
    <lineage>
        <taxon>Eukaryota</taxon>
        <taxon>Metazoa</taxon>
        <taxon>Chordata</taxon>
        <taxon>Craniata</taxon>
        <taxon>Vertebrata</taxon>
        <taxon>Euteleostomi</taxon>
        <taxon>Archelosauria</taxon>
        <taxon>Archosauria</taxon>
        <taxon>Dinosauria</taxon>
        <taxon>Saurischia</taxon>
        <taxon>Theropoda</taxon>
        <taxon>Coelurosauria</taxon>
        <taxon>Aves</taxon>
        <taxon>Neognathae</taxon>
        <taxon>Neoaves</taxon>
        <taxon>Telluraves</taxon>
        <taxon>Australaves</taxon>
        <taxon>Passeriformes</taxon>
        <taxon>Thamnophilidae</taxon>
        <taxon>Willisornis</taxon>
    </lineage>
</organism>
<accession>A0ABQ9E020</accession>
<keyword evidence="2" id="KW-1185">Reference proteome</keyword>
<comment type="caution">
    <text evidence="1">The sequence shown here is derived from an EMBL/GenBank/DDBJ whole genome shotgun (WGS) entry which is preliminary data.</text>
</comment>
<name>A0ABQ9E020_9PASS</name>
<dbReference type="PANTHER" id="PTHR23227">
    <property type="entry name" value="BUCENTAUR RELATED"/>
    <property type="match status" value="1"/>
</dbReference>
<reference evidence="1" key="1">
    <citation type="submission" date="2019-10" db="EMBL/GenBank/DDBJ databases">
        <authorList>
            <person name="Soares A.E.R."/>
            <person name="Aleixo A."/>
            <person name="Schneider P."/>
            <person name="Miyaki C.Y."/>
            <person name="Schneider M.P."/>
            <person name="Mello C."/>
            <person name="Vasconcelos A.T.R."/>
        </authorList>
    </citation>
    <scope>NUCLEOTIDE SEQUENCE</scope>
    <source>
        <tissue evidence="1">Muscle</tissue>
    </source>
</reference>
<gene>
    <name evidence="1" type="ORF">WISP_00580</name>
</gene>
<evidence type="ECO:0000313" key="1">
    <source>
        <dbReference type="EMBL" id="KAJ7428858.1"/>
    </source>
</evidence>
<proteinExistence type="predicted"/>
<dbReference type="InterPro" id="IPR036691">
    <property type="entry name" value="Endo/exonu/phosph_ase_sf"/>
</dbReference>
<dbReference type="EMBL" id="WHWB01008727">
    <property type="protein sequence ID" value="KAJ7428858.1"/>
    <property type="molecule type" value="Genomic_DNA"/>
</dbReference>
<dbReference type="SUPFAM" id="SSF56219">
    <property type="entry name" value="DNase I-like"/>
    <property type="match status" value="1"/>
</dbReference>
<protein>
    <submittedName>
        <fullName evidence="1">Craniofacial development protein 2-like protein</fullName>
    </submittedName>
</protein>